<accession>A0A849AIV1</accession>
<dbReference type="Pfam" id="PF08534">
    <property type="entry name" value="Redoxin"/>
    <property type="match status" value="1"/>
</dbReference>
<evidence type="ECO:0000256" key="3">
    <source>
        <dbReference type="ARBA" id="ARBA00022968"/>
    </source>
</evidence>
<evidence type="ECO:0000313" key="9">
    <source>
        <dbReference type="Proteomes" id="UP000562984"/>
    </source>
</evidence>
<gene>
    <name evidence="8" type="ORF">HKD39_13620</name>
</gene>
<comment type="caution">
    <text evidence="8">The sequence shown here is derived from an EMBL/GenBank/DDBJ whole genome shotgun (WGS) entry which is preliminary data.</text>
</comment>
<dbReference type="Proteomes" id="UP000562984">
    <property type="component" value="Unassembled WGS sequence"/>
</dbReference>
<feature type="signal peptide" evidence="6">
    <location>
        <begin position="1"/>
        <end position="36"/>
    </location>
</feature>
<keyword evidence="2" id="KW-0201">Cytochrome c-type biogenesis</keyword>
<dbReference type="PROSITE" id="PS51257">
    <property type="entry name" value="PROKAR_LIPOPROTEIN"/>
    <property type="match status" value="1"/>
</dbReference>
<dbReference type="SUPFAM" id="SSF52833">
    <property type="entry name" value="Thioredoxin-like"/>
    <property type="match status" value="1"/>
</dbReference>
<proteinExistence type="predicted"/>
<dbReference type="PROSITE" id="PS51352">
    <property type="entry name" value="THIOREDOXIN_2"/>
    <property type="match status" value="1"/>
</dbReference>
<evidence type="ECO:0000256" key="6">
    <source>
        <dbReference type="SAM" id="SignalP"/>
    </source>
</evidence>
<evidence type="ECO:0000313" key="8">
    <source>
        <dbReference type="EMBL" id="NNG36732.1"/>
    </source>
</evidence>
<organism evidence="8 9">
    <name type="scientific">Nakamurella aerolata</name>
    <dbReference type="NCBI Taxonomy" id="1656892"/>
    <lineage>
        <taxon>Bacteria</taxon>
        <taxon>Bacillati</taxon>
        <taxon>Actinomycetota</taxon>
        <taxon>Actinomycetes</taxon>
        <taxon>Nakamurellales</taxon>
        <taxon>Nakamurellaceae</taxon>
        <taxon>Nakamurella</taxon>
    </lineage>
</organism>
<reference evidence="8 9" key="1">
    <citation type="submission" date="2020-05" db="EMBL/GenBank/DDBJ databases">
        <title>Nakamurella sp. DB0629 isolated from air conditioner.</title>
        <authorList>
            <person name="Kim D.H."/>
            <person name="Kim D.-U."/>
        </authorList>
    </citation>
    <scope>NUCLEOTIDE SEQUENCE [LARGE SCALE GENOMIC DNA]</scope>
    <source>
        <strain evidence="8 9">DB0629</strain>
    </source>
</reference>
<comment type="subcellular location">
    <subcellularLocation>
        <location evidence="1">Cell envelope</location>
    </subcellularLocation>
</comment>
<dbReference type="Gene3D" id="3.40.30.10">
    <property type="entry name" value="Glutaredoxin"/>
    <property type="match status" value="1"/>
</dbReference>
<protein>
    <submittedName>
        <fullName evidence="8">TlpA family protein disulfide reductase</fullName>
    </submittedName>
</protein>
<dbReference type="EMBL" id="JABEND010000008">
    <property type="protein sequence ID" value="NNG36732.1"/>
    <property type="molecule type" value="Genomic_DNA"/>
</dbReference>
<dbReference type="GO" id="GO:0030313">
    <property type="term" value="C:cell envelope"/>
    <property type="evidence" value="ECO:0007669"/>
    <property type="project" value="UniProtKB-SubCell"/>
</dbReference>
<dbReference type="GO" id="GO:0016491">
    <property type="term" value="F:oxidoreductase activity"/>
    <property type="evidence" value="ECO:0007669"/>
    <property type="project" value="InterPro"/>
</dbReference>
<name>A0A849AIV1_9ACTN</name>
<keyword evidence="4" id="KW-1015">Disulfide bond</keyword>
<evidence type="ECO:0000259" key="7">
    <source>
        <dbReference type="PROSITE" id="PS51352"/>
    </source>
</evidence>
<evidence type="ECO:0000256" key="5">
    <source>
        <dbReference type="ARBA" id="ARBA00023284"/>
    </source>
</evidence>
<evidence type="ECO:0000256" key="2">
    <source>
        <dbReference type="ARBA" id="ARBA00022748"/>
    </source>
</evidence>
<sequence>MARLKRDRPSARVCRRTRPSALVAVLSLILILGACSSTTDDGTFQLVSPGGKSEFSYPAGDRLPLPEIAGPSVLEPNKTISVADFPGKVVVLNFWASWCSPCRGEAKALEVASALMKDRGAQFIGINVAERNSDSGADFMRSFGVTYPSISDPGQRVMLAIRNYPATALPSTIVLDRSHRVAHIWLGALDSPGPLVEVIRSLQSESVSPGGGP</sequence>
<feature type="chain" id="PRO_5039589409" evidence="6">
    <location>
        <begin position="37"/>
        <end position="213"/>
    </location>
</feature>
<dbReference type="InterPro" id="IPR036249">
    <property type="entry name" value="Thioredoxin-like_sf"/>
</dbReference>
<feature type="domain" description="Thioredoxin" evidence="7">
    <location>
        <begin position="57"/>
        <end position="204"/>
    </location>
</feature>
<evidence type="ECO:0000256" key="4">
    <source>
        <dbReference type="ARBA" id="ARBA00023157"/>
    </source>
</evidence>
<evidence type="ECO:0000256" key="1">
    <source>
        <dbReference type="ARBA" id="ARBA00004196"/>
    </source>
</evidence>
<dbReference type="InterPro" id="IPR050553">
    <property type="entry name" value="Thioredoxin_ResA/DsbE_sf"/>
</dbReference>
<dbReference type="PANTHER" id="PTHR42852:SF6">
    <property type="entry name" value="THIOL:DISULFIDE INTERCHANGE PROTEIN DSBE"/>
    <property type="match status" value="1"/>
</dbReference>
<keyword evidence="3" id="KW-0735">Signal-anchor</keyword>
<keyword evidence="3" id="KW-0812">Transmembrane</keyword>
<dbReference type="PANTHER" id="PTHR42852">
    <property type="entry name" value="THIOL:DISULFIDE INTERCHANGE PROTEIN DSBE"/>
    <property type="match status" value="1"/>
</dbReference>
<keyword evidence="9" id="KW-1185">Reference proteome</keyword>
<dbReference type="CDD" id="cd02966">
    <property type="entry name" value="TlpA_like_family"/>
    <property type="match status" value="1"/>
</dbReference>
<keyword evidence="5" id="KW-0676">Redox-active center</keyword>
<dbReference type="InterPro" id="IPR013740">
    <property type="entry name" value="Redoxin"/>
</dbReference>
<dbReference type="InterPro" id="IPR013766">
    <property type="entry name" value="Thioredoxin_domain"/>
</dbReference>
<dbReference type="GO" id="GO:0017004">
    <property type="term" value="P:cytochrome complex assembly"/>
    <property type="evidence" value="ECO:0007669"/>
    <property type="project" value="UniProtKB-KW"/>
</dbReference>
<keyword evidence="6" id="KW-0732">Signal</keyword>
<dbReference type="AlphaFoldDB" id="A0A849AIV1"/>